<evidence type="ECO:0000313" key="4">
    <source>
        <dbReference type="EMBL" id="KQM09357.1"/>
    </source>
</evidence>
<dbReference type="SUPFAM" id="SSF54637">
    <property type="entry name" value="Thioesterase/thiol ester dehydrase-isomerase"/>
    <property type="match status" value="1"/>
</dbReference>
<dbReference type="NCBIfam" id="TIGR00051">
    <property type="entry name" value="YbgC/FadM family acyl-CoA thioesterase"/>
    <property type="match status" value="1"/>
</dbReference>
<sequence>MRFHYTTQVRIRYGETDAMGYVYYGNYPLFMEVGRNELMRSLGFPYGRMESEGVMMPVVEMYVKYGTPARYDDLLDITTGILDIRGASVVFGYRMTRAVDGVLVVWGTTTLAFVDKEKRTPVRAPKSVLARVEEAIARQK</sequence>
<gene>
    <name evidence="3" type="ORF">AL399_02300</name>
    <name evidence="4" type="ORF">AL399_02365</name>
</gene>
<name>A0A0Q4B8W3_9BACT</name>
<proteinExistence type="inferred from homology"/>
<dbReference type="InterPro" id="IPR029069">
    <property type="entry name" value="HotDog_dom_sf"/>
</dbReference>
<keyword evidence="5" id="KW-1185">Reference proteome</keyword>
<dbReference type="EMBL" id="LIIK01000007">
    <property type="protein sequence ID" value="KQM09357.1"/>
    <property type="molecule type" value="Genomic_DNA"/>
</dbReference>
<organism evidence="4 5">
    <name type="scientific">Candidatus [Bacteroides] periocalifornicus</name>
    <dbReference type="NCBI Taxonomy" id="1702214"/>
    <lineage>
        <taxon>Bacteria</taxon>
        <taxon>Pseudomonadati</taxon>
        <taxon>Bacteroidota</taxon>
    </lineage>
</organism>
<dbReference type="CDD" id="cd00586">
    <property type="entry name" value="4HBT"/>
    <property type="match status" value="1"/>
</dbReference>
<evidence type="ECO:0000256" key="1">
    <source>
        <dbReference type="ARBA" id="ARBA00005953"/>
    </source>
</evidence>
<dbReference type="PIRSF" id="PIRSF003230">
    <property type="entry name" value="YbgC"/>
    <property type="match status" value="1"/>
</dbReference>
<dbReference type="STRING" id="1702214.AL399_02300"/>
<evidence type="ECO:0000313" key="5">
    <source>
        <dbReference type="Proteomes" id="UP000054172"/>
    </source>
</evidence>
<evidence type="ECO:0000313" key="3">
    <source>
        <dbReference type="EMBL" id="KQM09350.1"/>
    </source>
</evidence>
<dbReference type="PANTHER" id="PTHR31793">
    <property type="entry name" value="4-HYDROXYBENZOYL-COA THIOESTERASE FAMILY MEMBER"/>
    <property type="match status" value="1"/>
</dbReference>
<dbReference type="Proteomes" id="UP000054172">
    <property type="component" value="Unassembled WGS sequence"/>
</dbReference>
<dbReference type="InterPro" id="IPR050563">
    <property type="entry name" value="4-hydroxybenzoyl-CoA_TE"/>
</dbReference>
<dbReference type="InterPro" id="IPR006684">
    <property type="entry name" value="YbgC/YbaW"/>
</dbReference>
<dbReference type="AlphaFoldDB" id="A0A0Q4B8W3"/>
<comment type="caution">
    <text evidence="4">The sequence shown here is derived from an EMBL/GenBank/DDBJ whole genome shotgun (WGS) entry which is preliminary data.</text>
</comment>
<dbReference type="Pfam" id="PF13279">
    <property type="entry name" value="4HBT_2"/>
    <property type="match status" value="1"/>
</dbReference>
<reference evidence="4 5" key="1">
    <citation type="submission" date="2015-08" db="EMBL/GenBank/DDBJ databases">
        <title>Candidatus Bacteriodes Periocalifornicus.</title>
        <authorList>
            <person name="McLean J.S."/>
            <person name="Kelley S."/>
        </authorList>
    </citation>
    <scope>NUCLEOTIDE SEQUENCE [LARGE SCALE GENOMIC DNA]</scope>
    <source>
        <strain evidence="4">12B</strain>
    </source>
</reference>
<protein>
    <submittedName>
        <fullName evidence="4">Uncharacterized protein</fullName>
    </submittedName>
</protein>
<dbReference type="GO" id="GO:0047617">
    <property type="term" value="F:fatty acyl-CoA hydrolase activity"/>
    <property type="evidence" value="ECO:0007669"/>
    <property type="project" value="TreeGrafter"/>
</dbReference>
<keyword evidence="2" id="KW-0378">Hydrolase</keyword>
<accession>A0A0Q4B8W3</accession>
<dbReference type="EMBL" id="LIIK01000007">
    <property type="protein sequence ID" value="KQM09350.1"/>
    <property type="molecule type" value="Genomic_DNA"/>
</dbReference>
<dbReference type="PATRIC" id="fig|1702214.3.peg.324"/>
<dbReference type="PANTHER" id="PTHR31793:SF27">
    <property type="entry name" value="NOVEL THIOESTERASE SUPERFAMILY DOMAIN AND SAPOSIN A-TYPE DOMAIN CONTAINING PROTEIN (0610012H03RIK)"/>
    <property type="match status" value="1"/>
</dbReference>
<evidence type="ECO:0000256" key="2">
    <source>
        <dbReference type="ARBA" id="ARBA00022801"/>
    </source>
</evidence>
<dbReference type="Gene3D" id="3.10.129.10">
    <property type="entry name" value="Hotdog Thioesterase"/>
    <property type="match status" value="1"/>
</dbReference>
<comment type="similarity">
    <text evidence="1">Belongs to the 4-hydroxybenzoyl-CoA thioesterase family.</text>
</comment>